<dbReference type="Proteomes" id="UP000253769">
    <property type="component" value="Unassembled WGS sequence"/>
</dbReference>
<accession>A0A369W8S1</accession>
<dbReference type="AlphaFoldDB" id="A0A369W8S1"/>
<dbReference type="EMBL" id="QQOH01000005">
    <property type="protein sequence ID" value="RDE18302.1"/>
    <property type="molecule type" value="Genomic_DNA"/>
</dbReference>
<proteinExistence type="predicted"/>
<reference evidence="2 3" key="1">
    <citation type="submission" date="2018-07" db="EMBL/GenBank/DDBJ databases">
        <title>Motiliproteus coralliicola sp. nov., a bacterium isolated from Coral.</title>
        <authorList>
            <person name="Wang G."/>
        </authorList>
    </citation>
    <scope>NUCLEOTIDE SEQUENCE [LARGE SCALE GENOMIC DNA]</scope>
    <source>
        <strain evidence="2 3">C34</strain>
    </source>
</reference>
<organism evidence="2 3">
    <name type="scientific">Motiliproteus coralliicola</name>
    <dbReference type="NCBI Taxonomy" id="2283196"/>
    <lineage>
        <taxon>Bacteria</taxon>
        <taxon>Pseudomonadati</taxon>
        <taxon>Pseudomonadota</taxon>
        <taxon>Gammaproteobacteria</taxon>
        <taxon>Oceanospirillales</taxon>
        <taxon>Oceanospirillaceae</taxon>
        <taxon>Motiliproteus</taxon>
    </lineage>
</organism>
<evidence type="ECO:0000256" key="1">
    <source>
        <dbReference type="SAM" id="Phobius"/>
    </source>
</evidence>
<feature type="transmembrane region" description="Helical" evidence="1">
    <location>
        <begin position="20"/>
        <end position="44"/>
    </location>
</feature>
<dbReference type="RefSeq" id="WP_114696878.1">
    <property type="nucleotide sequence ID" value="NZ_QQOH01000005.1"/>
</dbReference>
<gene>
    <name evidence="2" type="ORF">DV711_16705</name>
</gene>
<name>A0A369W8S1_9GAMM</name>
<keyword evidence="3" id="KW-1185">Reference proteome</keyword>
<keyword evidence="1" id="KW-1133">Transmembrane helix</keyword>
<protein>
    <submittedName>
        <fullName evidence="2">Uncharacterized protein</fullName>
    </submittedName>
</protein>
<keyword evidence="1" id="KW-0812">Transmembrane</keyword>
<keyword evidence="1" id="KW-0472">Membrane</keyword>
<evidence type="ECO:0000313" key="2">
    <source>
        <dbReference type="EMBL" id="RDE18302.1"/>
    </source>
</evidence>
<comment type="caution">
    <text evidence="2">The sequence shown here is derived from an EMBL/GenBank/DDBJ whole genome shotgun (WGS) entry which is preliminary data.</text>
</comment>
<sequence length="74" mass="8493">MLGLGFVINLLKLYTGYAFVVAFLLQSGVTLLLAMLAFFVLSLLRQRQIQSRMRRQSAVVQVKPGPIYYPRFNR</sequence>
<evidence type="ECO:0000313" key="3">
    <source>
        <dbReference type="Proteomes" id="UP000253769"/>
    </source>
</evidence>